<evidence type="ECO:0000313" key="2">
    <source>
        <dbReference type="Proteomes" id="UP001234297"/>
    </source>
</evidence>
<name>A0ACC2LC16_PERAE</name>
<dbReference type="Proteomes" id="UP001234297">
    <property type="component" value="Chromosome 7"/>
</dbReference>
<dbReference type="EMBL" id="CM056815">
    <property type="protein sequence ID" value="KAJ8630880.1"/>
    <property type="molecule type" value="Genomic_DNA"/>
</dbReference>
<organism evidence="1 2">
    <name type="scientific">Persea americana</name>
    <name type="common">Avocado</name>
    <dbReference type="NCBI Taxonomy" id="3435"/>
    <lineage>
        <taxon>Eukaryota</taxon>
        <taxon>Viridiplantae</taxon>
        <taxon>Streptophyta</taxon>
        <taxon>Embryophyta</taxon>
        <taxon>Tracheophyta</taxon>
        <taxon>Spermatophyta</taxon>
        <taxon>Magnoliopsida</taxon>
        <taxon>Magnoliidae</taxon>
        <taxon>Laurales</taxon>
        <taxon>Lauraceae</taxon>
        <taxon>Persea</taxon>
    </lineage>
</organism>
<reference evidence="1 2" key="1">
    <citation type="journal article" date="2022" name="Hortic Res">
        <title>A haplotype resolved chromosomal level avocado genome allows analysis of novel avocado genes.</title>
        <authorList>
            <person name="Nath O."/>
            <person name="Fletcher S.J."/>
            <person name="Hayward A."/>
            <person name="Shaw L.M."/>
            <person name="Masouleh A.K."/>
            <person name="Furtado A."/>
            <person name="Henry R.J."/>
            <person name="Mitter N."/>
        </authorList>
    </citation>
    <scope>NUCLEOTIDE SEQUENCE [LARGE SCALE GENOMIC DNA]</scope>
    <source>
        <strain evidence="2">cv. Hass</strain>
    </source>
</reference>
<gene>
    <name evidence="1" type="ORF">MRB53_024203</name>
</gene>
<accession>A0ACC2LC16</accession>
<sequence>MDARSQSTPGRSFEDFEPLSDWIRLAGSDTLILTLPGFKKEHLRVNLDNNRNLRISGERPLGNNRSSRFYKEVQIPENCDVKDLRARIENGTLYITMPKTISWESVSEQPAPTKDSPPSQDTSKTKDSEKYPTDEQMKPTSTTTSDVTKKEATSTEAEKQMNGSKGAATATTDETKKKEEEERKDKTRKTSEGSTEMEANGGLLKENYMHGGGLLLLGLDESRQLVVNVVVGLLVMLALLVYILKKITP</sequence>
<comment type="caution">
    <text evidence="1">The sequence shown here is derived from an EMBL/GenBank/DDBJ whole genome shotgun (WGS) entry which is preliminary data.</text>
</comment>
<evidence type="ECO:0000313" key="1">
    <source>
        <dbReference type="EMBL" id="KAJ8630880.1"/>
    </source>
</evidence>
<keyword evidence="2" id="KW-1185">Reference proteome</keyword>
<protein>
    <submittedName>
        <fullName evidence="1">Uncharacterized protein</fullName>
    </submittedName>
</protein>
<proteinExistence type="predicted"/>